<dbReference type="EMBL" id="BOPO01000006">
    <property type="protein sequence ID" value="GIL25393.1"/>
    <property type="molecule type" value="Genomic_DNA"/>
</dbReference>
<keyword evidence="2" id="KW-1185">Reference proteome</keyword>
<proteinExistence type="predicted"/>
<evidence type="ECO:0000313" key="1">
    <source>
        <dbReference type="EMBL" id="GIL25393.1"/>
    </source>
</evidence>
<dbReference type="Proteomes" id="UP000614996">
    <property type="component" value="Unassembled WGS sequence"/>
</dbReference>
<protein>
    <submittedName>
        <fullName evidence="1">Uncharacterized protein</fullName>
    </submittedName>
</protein>
<organism evidence="1 2">
    <name type="scientific">Actinocatenispora comari</name>
    <dbReference type="NCBI Taxonomy" id="2807577"/>
    <lineage>
        <taxon>Bacteria</taxon>
        <taxon>Bacillati</taxon>
        <taxon>Actinomycetota</taxon>
        <taxon>Actinomycetes</taxon>
        <taxon>Micromonosporales</taxon>
        <taxon>Micromonosporaceae</taxon>
        <taxon>Actinocatenispora</taxon>
    </lineage>
</organism>
<name>A0A8J4A6W5_9ACTN</name>
<accession>A0A8J4A6W5</accession>
<reference evidence="2" key="1">
    <citation type="journal article" date="2021" name="Int. J. Syst. Evol. Microbiol.">
        <title>Actinocatenispora comari sp. nov., an endophytic actinomycete isolated from aerial parts of Comarum salesowianum.</title>
        <authorList>
            <person name="Oyunbileg N."/>
            <person name="Iizaka Y."/>
            <person name="Hamada M."/>
            <person name="Davaapurev B.O."/>
            <person name="Fukumoto A."/>
            <person name="Tsetseg B."/>
            <person name="Kato F."/>
            <person name="Tamura T."/>
            <person name="Batkhuu J."/>
            <person name="Anzai Y."/>
        </authorList>
    </citation>
    <scope>NUCLEOTIDE SEQUENCE [LARGE SCALE GENOMIC DNA]</scope>
    <source>
        <strain evidence="2">NUM-2625</strain>
    </source>
</reference>
<dbReference type="AlphaFoldDB" id="A0A8J4A6W5"/>
<evidence type="ECO:0000313" key="2">
    <source>
        <dbReference type="Proteomes" id="UP000614996"/>
    </source>
</evidence>
<sequence length="99" mass="10415">MVSVAAAIAERATALLSVLLAAPGSDLAAAIREAKVAPIRAATRERLRLITGDDTDLTARADAGLAMVLLHLMVHRSPPDEQHLRSRILPIMTGDTGPT</sequence>
<dbReference type="Gene3D" id="1.10.357.10">
    <property type="entry name" value="Tetracycline Repressor, domain 2"/>
    <property type="match status" value="1"/>
</dbReference>
<gene>
    <name evidence="1" type="ORF">NUM_06480</name>
</gene>
<comment type="caution">
    <text evidence="1">The sequence shown here is derived from an EMBL/GenBank/DDBJ whole genome shotgun (WGS) entry which is preliminary data.</text>
</comment>